<dbReference type="InterPro" id="IPR033126">
    <property type="entry name" value="Glyco_hydro_9_Asp/Glu_AS"/>
</dbReference>
<dbReference type="InterPro" id="IPR014756">
    <property type="entry name" value="Ig_E-set"/>
</dbReference>
<dbReference type="PROSITE" id="PS00698">
    <property type="entry name" value="GH9_3"/>
    <property type="match status" value="1"/>
</dbReference>
<dbReference type="Proteomes" id="UP001149009">
    <property type="component" value="Unassembled WGS sequence"/>
</dbReference>
<comment type="caution">
    <text evidence="10">The sequence shown here is derived from an EMBL/GenBank/DDBJ whole genome shotgun (WGS) entry which is preliminary data.</text>
</comment>
<dbReference type="EMBL" id="JAODNV010000023">
    <property type="protein sequence ID" value="MCT8992024.1"/>
    <property type="molecule type" value="Genomic_DNA"/>
</dbReference>
<evidence type="ECO:0000259" key="9">
    <source>
        <dbReference type="Pfam" id="PF02927"/>
    </source>
</evidence>
<comment type="similarity">
    <text evidence="1 6 7">Belongs to the glycosyl hydrolase 9 (cellulase E) family.</text>
</comment>
<comment type="catalytic activity">
    <reaction evidence="7">
        <text>Endohydrolysis of (1-&gt;4)-beta-D-glucosidic linkages in cellulose, lichenin and cereal beta-D-glucans.</text>
        <dbReference type="EC" id="3.2.1.4"/>
    </reaction>
</comment>
<evidence type="ECO:0000256" key="2">
    <source>
        <dbReference type="ARBA" id="ARBA00022801"/>
    </source>
</evidence>
<keyword evidence="5 6" id="KW-0624">Polysaccharide degradation</keyword>
<feature type="domain" description="Cellulase Ig-like" evidence="9">
    <location>
        <begin position="36"/>
        <end position="118"/>
    </location>
</feature>
<dbReference type="SUPFAM" id="SSF81296">
    <property type="entry name" value="E set domains"/>
    <property type="match status" value="1"/>
</dbReference>
<dbReference type="PANTHER" id="PTHR22298">
    <property type="entry name" value="ENDO-1,4-BETA-GLUCANASE"/>
    <property type="match status" value="1"/>
</dbReference>
<dbReference type="EC" id="3.2.1.4" evidence="7"/>
<name>A0A9X2XC38_9HYPH</name>
<accession>A0A9X2XC38</accession>
<dbReference type="InterPro" id="IPR008928">
    <property type="entry name" value="6-hairpin_glycosidase_sf"/>
</dbReference>
<evidence type="ECO:0000256" key="3">
    <source>
        <dbReference type="ARBA" id="ARBA00023277"/>
    </source>
</evidence>
<keyword evidence="7" id="KW-0136">Cellulose degradation</keyword>
<keyword evidence="11" id="KW-1185">Reference proteome</keyword>
<evidence type="ECO:0000256" key="4">
    <source>
        <dbReference type="ARBA" id="ARBA00023295"/>
    </source>
</evidence>
<evidence type="ECO:0000313" key="11">
    <source>
        <dbReference type="Proteomes" id="UP001149009"/>
    </source>
</evidence>
<evidence type="ECO:0000256" key="1">
    <source>
        <dbReference type="ARBA" id="ARBA00007072"/>
    </source>
</evidence>
<dbReference type="InterPro" id="IPR001701">
    <property type="entry name" value="Glyco_hydro_9"/>
</dbReference>
<keyword evidence="4 6" id="KW-0326">Glycosidase</keyword>
<reference evidence="10" key="1">
    <citation type="submission" date="2022-08" db="EMBL/GenBank/DDBJ databases">
        <title>Chelativorans sichuanense sp. nov., a paraffin oil-degrading bacterium isolated from a mixture of oil-based drill cuttings and paddy soil.</title>
        <authorList>
            <person name="Yu J."/>
            <person name="Liu H."/>
            <person name="Chen Q."/>
        </authorList>
    </citation>
    <scope>NUCLEOTIDE SEQUENCE</scope>
    <source>
        <strain evidence="10">SCAU 2101</strain>
    </source>
</reference>
<protein>
    <recommendedName>
        <fullName evidence="7">Endoglucanase</fullName>
        <ecNumber evidence="7">3.2.1.4</ecNumber>
    </recommendedName>
</protein>
<dbReference type="CDD" id="cd02850">
    <property type="entry name" value="E_set_Cellulase_N"/>
    <property type="match status" value="1"/>
</dbReference>
<evidence type="ECO:0000256" key="6">
    <source>
        <dbReference type="PROSITE-ProRule" id="PRU10060"/>
    </source>
</evidence>
<dbReference type="Pfam" id="PF00759">
    <property type="entry name" value="Glyco_hydro_9"/>
    <property type="match status" value="1"/>
</dbReference>
<keyword evidence="2 6" id="KW-0378">Hydrolase</keyword>
<evidence type="ECO:0000256" key="7">
    <source>
        <dbReference type="RuleBase" id="RU361166"/>
    </source>
</evidence>
<dbReference type="SUPFAM" id="SSF48208">
    <property type="entry name" value="Six-hairpin glycosidases"/>
    <property type="match status" value="1"/>
</dbReference>
<sequence>MGRGILLAVTAGAAALLVVIALLQASGGGTRAGMAAQPRITVNQVGYVPDGPKRATLIAQAQAALAWRLLDTEGKEVASGMTRPAGVDPTARLNVHVIDFSGFTQAGEGYRIEADGEVSFPFAIGRGFYEALARDALNYFYPVRSGIAIDGAIAGEAYARPAGHISAPGKGEINQGDRGVPCLSPERSERVYGVPWTCDYTLDVTGGWYDAGDHGKYLVNGGISVAQLMSAYERALYVDGASFAHFADGALAIPEAGNGVPDVLDEARWELEFLLKMQVPEGKPLAGMAHHKVHDTEWTGLPSLPHEDDKQRRLHRPSTAATLNLAAVAAQGARLFVKYDPAFANRLLKAAERAWHAAQAHPDLHAPETDNMGGGPYADDDVADEFYWAAAELFITTGAVHYRDALVASPYFRGDVFRDNGFDWAFVAPLGRMSLSLVPNALSAEEIAFFRASIVEAGRRFAALQEERAFGQIYVPSNGEYGWGSNHSFAQIGTIVARAYDYTRDPRLREAALEGADYLLGRNALGISYITGYGSHYAQNQHSGWFAHQVDPSLPHPPKGALAGGPNAALQDPFAAERLAGCAPQRCYIDDIESWSTNEITINWNAALAQFAAFLAEQ</sequence>
<keyword evidence="3 6" id="KW-0119">Carbohydrate metabolism</keyword>
<dbReference type="InterPro" id="IPR013783">
    <property type="entry name" value="Ig-like_fold"/>
</dbReference>
<gene>
    <name evidence="10" type="ORF">NYR54_17315</name>
</gene>
<proteinExistence type="inferred from homology"/>
<dbReference type="GO" id="GO:0008810">
    <property type="term" value="F:cellulase activity"/>
    <property type="evidence" value="ECO:0007669"/>
    <property type="project" value="UniProtKB-EC"/>
</dbReference>
<dbReference type="InterPro" id="IPR004197">
    <property type="entry name" value="Cellulase_Ig-like"/>
</dbReference>
<feature type="active site" evidence="6">
    <location>
        <position position="599"/>
    </location>
</feature>
<evidence type="ECO:0000259" key="8">
    <source>
        <dbReference type="Pfam" id="PF00759"/>
    </source>
</evidence>
<evidence type="ECO:0000256" key="5">
    <source>
        <dbReference type="ARBA" id="ARBA00023326"/>
    </source>
</evidence>
<dbReference type="Gene3D" id="1.50.10.10">
    <property type="match status" value="1"/>
</dbReference>
<evidence type="ECO:0000313" key="10">
    <source>
        <dbReference type="EMBL" id="MCT8992024.1"/>
    </source>
</evidence>
<organism evidence="10 11">
    <name type="scientific">Chelativorans petroleitrophicus</name>
    <dbReference type="NCBI Taxonomy" id="2975484"/>
    <lineage>
        <taxon>Bacteria</taxon>
        <taxon>Pseudomonadati</taxon>
        <taxon>Pseudomonadota</taxon>
        <taxon>Alphaproteobacteria</taxon>
        <taxon>Hyphomicrobiales</taxon>
        <taxon>Phyllobacteriaceae</taxon>
        <taxon>Chelativorans</taxon>
    </lineage>
</organism>
<dbReference type="RefSeq" id="WP_261516977.1">
    <property type="nucleotide sequence ID" value="NZ_JAODNV010000023.1"/>
</dbReference>
<dbReference type="InterPro" id="IPR012341">
    <property type="entry name" value="6hp_glycosidase-like_sf"/>
</dbReference>
<dbReference type="Gene3D" id="2.60.40.10">
    <property type="entry name" value="Immunoglobulins"/>
    <property type="match status" value="1"/>
</dbReference>
<feature type="active site" evidence="6">
    <location>
        <position position="590"/>
    </location>
</feature>
<dbReference type="Pfam" id="PF02927">
    <property type="entry name" value="CelD_N"/>
    <property type="match status" value="1"/>
</dbReference>
<dbReference type="AlphaFoldDB" id="A0A9X2XC38"/>
<dbReference type="GO" id="GO:0030245">
    <property type="term" value="P:cellulose catabolic process"/>
    <property type="evidence" value="ECO:0007669"/>
    <property type="project" value="UniProtKB-KW"/>
</dbReference>
<feature type="domain" description="Glycoside hydrolase family 9" evidence="8">
    <location>
        <begin position="129"/>
        <end position="609"/>
    </location>
</feature>